<reference evidence="2" key="2">
    <citation type="journal article" date="2022" name="Microbiol. Resour. Announc.">
        <title>Metagenome Sequencing to Explore Phylogenomics of Terrestrial Cyanobacteria.</title>
        <authorList>
            <person name="Ward R.D."/>
            <person name="Stajich J.E."/>
            <person name="Johansen J.R."/>
            <person name="Huntemann M."/>
            <person name="Clum A."/>
            <person name="Foster B."/>
            <person name="Foster B."/>
            <person name="Roux S."/>
            <person name="Palaniappan K."/>
            <person name="Varghese N."/>
            <person name="Mukherjee S."/>
            <person name="Reddy T.B.K."/>
            <person name="Daum C."/>
            <person name="Copeland A."/>
            <person name="Chen I.A."/>
            <person name="Ivanova N.N."/>
            <person name="Kyrpides N.C."/>
            <person name="Shapiro N."/>
            <person name="Eloe-Fadrosh E.A."/>
            <person name="Pietrasiak N."/>
        </authorList>
    </citation>
    <scope>NUCLEOTIDE SEQUENCE</scope>
    <source>
        <strain evidence="2">CPER-KK1</strain>
    </source>
</reference>
<dbReference type="Proteomes" id="UP000753908">
    <property type="component" value="Unassembled WGS sequence"/>
</dbReference>
<dbReference type="SUPFAM" id="SSF53335">
    <property type="entry name" value="S-adenosyl-L-methionine-dependent methyltransferases"/>
    <property type="match status" value="1"/>
</dbReference>
<feature type="domain" description="Methyltransferase FkbM" evidence="1">
    <location>
        <begin position="86"/>
        <end position="232"/>
    </location>
</feature>
<dbReference type="GO" id="GO:0032259">
    <property type="term" value="P:methylation"/>
    <property type="evidence" value="ECO:0007669"/>
    <property type="project" value="UniProtKB-KW"/>
</dbReference>
<evidence type="ECO:0000313" key="3">
    <source>
        <dbReference type="Proteomes" id="UP000753908"/>
    </source>
</evidence>
<dbReference type="InterPro" id="IPR029063">
    <property type="entry name" value="SAM-dependent_MTases_sf"/>
</dbReference>
<evidence type="ECO:0000259" key="1">
    <source>
        <dbReference type="Pfam" id="PF05050"/>
    </source>
</evidence>
<evidence type="ECO:0000313" key="2">
    <source>
        <dbReference type="EMBL" id="MBW4545030.1"/>
    </source>
</evidence>
<dbReference type="Pfam" id="PF05050">
    <property type="entry name" value="Methyltransf_21"/>
    <property type="match status" value="1"/>
</dbReference>
<dbReference type="Gene3D" id="3.40.50.150">
    <property type="entry name" value="Vaccinia Virus protein VP39"/>
    <property type="match status" value="1"/>
</dbReference>
<dbReference type="InterPro" id="IPR006342">
    <property type="entry name" value="FkbM_mtfrase"/>
</dbReference>
<dbReference type="PANTHER" id="PTHR34203:SF15">
    <property type="entry name" value="SLL1173 PROTEIN"/>
    <property type="match status" value="1"/>
</dbReference>
<protein>
    <submittedName>
        <fullName evidence="2">FkbM family methyltransferase</fullName>
    </submittedName>
</protein>
<gene>
    <name evidence="2" type="ORF">KME25_11370</name>
</gene>
<dbReference type="GO" id="GO:0008168">
    <property type="term" value="F:methyltransferase activity"/>
    <property type="evidence" value="ECO:0007669"/>
    <property type="project" value="UniProtKB-KW"/>
</dbReference>
<dbReference type="NCBIfam" id="TIGR01444">
    <property type="entry name" value="fkbM_fam"/>
    <property type="match status" value="1"/>
</dbReference>
<comment type="caution">
    <text evidence="2">The sequence shown here is derived from an EMBL/GenBank/DDBJ whole genome shotgun (WGS) entry which is preliminary data.</text>
</comment>
<dbReference type="EMBL" id="JAHHIF010000012">
    <property type="protein sequence ID" value="MBW4545030.1"/>
    <property type="molecule type" value="Genomic_DNA"/>
</dbReference>
<dbReference type="PANTHER" id="PTHR34203">
    <property type="entry name" value="METHYLTRANSFERASE, FKBM FAMILY PROTEIN"/>
    <property type="match status" value="1"/>
</dbReference>
<reference evidence="2" key="1">
    <citation type="submission" date="2021-05" db="EMBL/GenBank/DDBJ databases">
        <authorList>
            <person name="Pietrasiak N."/>
            <person name="Ward R."/>
            <person name="Stajich J.E."/>
            <person name="Kurbessoian T."/>
        </authorList>
    </citation>
    <scope>NUCLEOTIDE SEQUENCE</scope>
    <source>
        <strain evidence="2">CPER-KK1</strain>
    </source>
</reference>
<dbReference type="InterPro" id="IPR052514">
    <property type="entry name" value="SAM-dependent_MTase"/>
</dbReference>
<organism evidence="2 3">
    <name type="scientific">Symplocastrum torsivum CPER-KK1</name>
    <dbReference type="NCBI Taxonomy" id="450513"/>
    <lineage>
        <taxon>Bacteria</taxon>
        <taxon>Bacillati</taxon>
        <taxon>Cyanobacteriota</taxon>
        <taxon>Cyanophyceae</taxon>
        <taxon>Oscillatoriophycideae</taxon>
        <taxon>Oscillatoriales</taxon>
        <taxon>Microcoleaceae</taxon>
        <taxon>Symplocastrum</taxon>
    </lineage>
</organism>
<keyword evidence="2" id="KW-0489">Methyltransferase</keyword>
<proteinExistence type="predicted"/>
<accession>A0A951PJC3</accession>
<dbReference type="AlphaFoldDB" id="A0A951PJC3"/>
<keyword evidence="2" id="KW-0808">Transferase</keyword>
<sequence length="284" mass="32360">MYPEQLLTPLYQNLLRLFAGRGEHTLAKLDALLFRFQRQVTICRNENISVVLPPDPHFFRYLIKSHEPHISNAITKLLKKGDVVIDVGANIGYISAYAAAAVGKQGQVFCFEPETKNFEYLKFNCHLIQEQGFNCSAYKLAASSANGKAILNVHRYSTYHAIEDEFHHLDKVEGNEEIDTVTLDEWTESQGIKKISLLKLDTEGHEAKVLEGARNLFEAKAIDFVILECRSEQLTSFIDNFCQEFNLHQLVWDGHRWHKATLKSLSYKTECLLSIQPLSPTSLC</sequence>
<name>A0A951PJC3_9CYAN</name>